<keyword evidence="5 7" id="KW-0460">Magnesium</keyword>
<feature type="site" description="Transition state stabilizer" evidence="8">
    <location>
        <position position="148"/>
    </location>
</feature>
<dbReference type="InterPro" id="IPR036691">
    <property type="entry name" value="Endo/exonu/phosph_ase_sf"/>
</dbReference>
<dbReference type="GO" id="GO:0003906">
    <property type="term" value="F:DNA-(apurinic or apyrimidinic site) endonuclease activity"/>
    <property type="evidence" value="ECO:0007669"/>
    <property type="project" value="TreeGrafter"/>
</dbReference>
<evidence type="ECO:0000256" key="1">
    <source>
        <dbReference type="ARBA" id="ARBA00001936"/>
    </source>
</evidence>
<dbReference type="GO" id="GO:0008311">
    <property type="term" value="F:double-stranded DNA 3'-5' DNA exonuclease activity"/>
    <property type="evidence" value="ECO:0007669"/>
    <property type="project" value="TreeGrafter"/>
</dbReference>
<comment type="similarity">
    <text evidence="2">Belongs to the DNA repair enzymes AP/ExoA family.</text>
</comment>
<feature type="domain" description="Endonuclease/exonuclease/phosphatase" evidence="9">
    <location>
        <begin position="4"/>
        <end position="243"/>
    </location>
</feature>
<evidence type="ECO:0000313" key="11">
    <source>
        <dbReference type="Proteomes" id="UP000229916"/>
    </source>
</evidence>
<feature type="active site" description="Proton donor/acceptor" evidence="6">
    <location>
        <position position="146"/>
    </location>
</feature>
<dbReference type="GO" id="GO:0006284">
    <property type="term" value="P:base-excision repair"/>
    <property type="evidence" value="ECO:0007669"/>
    <property type="project" value="TreeGrafter"/>
</dbReference>
<dbReference type="PANTHER" id="PTHR22748:SF6">
    <property type="entry name" value="DNA-(APURINIC OR APYRIMIDINIC SITE) ENDONUCLEASE"/>
    <property type="match status" value="1"/>
</dbReference>
<keyword evidence="4" id="KW-0378">Hydrolase</keyword>
<evidence type="ECO:0000256" key="4">
    <source>
        <dbReference type="ARBA" id="ARBA00022801"/>
    </source>
</evidence>
<evidence type="ECO:0000256" key="2">
    <source>
        <dbReference type="ARBA" id="ARBA00007092"/>
    </source>
</evidence>
<feature type="binding site" evidence="7">
    <location>
        <position position="148"/>
    </location>
    <ligand>
        <name>Mg(2+)</name>
        <dbReference type="ChEBI" id="CHEBI:18420"/>
        <label>1</label>
    </ligand>
</feature>
<protein>
    <submittedName>
        <fullName evidence="10">Exodeoxyribonuclease III</fullName>
    </submittedName>
</protein>
<dbReference type="InterPro" id="IPR005135">
    <property type="entry name" value="Endo/exonuclease/phosphatase"/>
</dbReference>
<dbReference type="PROSITE" id="PS51435">
    <property type="entry name" value="AP_NUCLEASE_F1_4"/>
    <property type="match status" value="1"/>
</dbReference>
<dbReference type="Pfam" id="PF03372">
    <property type="entry name" value="Exo_endo_phos"/>
    <property type="match status" value="1"/>
</dbReference>
<feature type="binding site" evidence="7">
    <location>
        <position position="146"/>
    </location>
    <ligand>
        <name>Mg(2+)</name>
        <dbReference type="ChEBI" id="CHEBI:18420"/>
        <label>1</label>
    </ligand>
</feature>
<comment type="cofactor">
    <cofactor evidence="1">
        <name>Mn(2+)</name>
        <dbReference type="ChEBI" id="CHEBI:29035"/>
    </cofactor>
</comment>
<evidence type="ECO:0000256" key="7">
    <source>
        <dbReference type="PIRSR" id="PIRSR604808-2"/>
    </source>
</evidence>
<feature type="active site" evidence="6">
    <location>
        <position position="108"/>
    </location>
</feature>
<feature type="binding site" evidence="7">
    <location>
        <position position="7"/>
    </location>
    <ligand>
        <name>Mg(2+)</name>
        <dbReference type="ChEBI" id="CHEBI:18420"/>
        <label>1</label>
    </ligand>
</feature>
<evidence type="ECO:0000256" key="3">
    <source>
        <dbReference type="ARBA" id="ARBA00022723"/>
    </source>
</evidence>
<dbReference type="PROSITE" id="PS00727">
    <property type="entry name" value="AP_NUCLEASE_F1_2"/>
    <property type="match status" value="1"/>
</dbReference>
<dbReference type="PANTHER" id="PTHR22748">
    <property type="entry name" value="AP ENDONUCLEASE"/>
    <property type="match status" value="1"/>
</dbReference>
<dbReference type="EMBL" id="PEWD01000044">
    <property type="protein sequence ID" value="PIU68918.1"/>
    <property type="molecule type" value="Genomic_DNA"/>
</dbReference>
<dbReference type="Gene3D" id="3.60.10.10">
    <property type="entry name" value="Endonuclease/exonuclease/phosphatase"/>
    <property type="match status" value="1"/>
</dbReference>
<feature type="active site" description="Proton acceptor" evidence="6">
    <location>
        <position position="243"/>
    </location>
</feature>
<dbReference type="Proteomes" id="UP000229916">
    <property type="component" value="Unassembled WGS sequence"/>
</dbReference>
<feature type="binding site" evidence="7">
    <location>
        <position position="243"/>
    </location>
    <ligand>
        <name>Mg(2+)</name>
        <dbReference type="ChEBI" id="CHEBI:18420"/>
        <label>1</label>
    </ligand>
</feature>
<feature type="site" description="Important for catalytic activity" evidence="8">
    <location>
        <position position="217"/>
    </location>
</feature>
<comment type="caution">
    <text evidence="10">The sequence shown here is derived from an EMBL/GenBank/DDBJ whole genome shotgun (WGS) entry which is preliminary data.</text>
</comment>
<evidence type="ECO:0000256" key="6">
    <source>
        <dbReference type="PIRSR" id="PIRSR604808-1"/>
    </source>
</evidence>
<dbReference type="SUPFAM" id="SSF56219">
    <property type="entry name" value="DNase I-like"/>
    <property type="match status" value="1"/>
</dbReference>
<feature type="site" description="Interaction with DNA substrate" evidence="8">
    <location>
        <position position="243"/>
    </location>
</feature>
<dbReference type="InterPro" id="IPR004808">
    <property type="entry name" value="AP_endonuc_1"/>
</dbReference>
<evidence type="ECO:0000256" key="5">
    <source>
        <dbReference type="ARBA" id="ARBA00022842"/>
    </source>
</evidence>
<accession>A0A2M7ANE9</accession>
<keyword evidence="3 7" id="KW-0479">Metal-binding</keyword>
<sequence length="252" mass="29287">MKIISWNVNGLRAVYKKNFPAWFDQSQADCVCLQEIKASKDQLPPELINPSDYFSFFNSAHKKGYSGVAVYTKKKPQFVKNRLGMERFDSEGRILELHFDDLILINVYLPNGDRSKKNLPYKLEVYQVLLDHLKTLKNKKVVVVGDFNIAHHEIDLARPKENKNNIMFTPAERAQLDKLEGLGFIDTFRHLQPEGGHYTWWPYFYHARERNLGWRIDYVFASTPLKNRLEKAFILKDVAGSDHCPLGITLDL</sequence>
<evidence type="ECO:0000256" key="8">
    <source>
        <dbReference type="PIRSR" id="PIRSR604808-3"/>
    </source>
</evidence>
<dbReference type="AlphaFoldDB" id="A0A2M7ANE9"/>
<dbReference type="GO" id="GO:0003677">
    <property type="term" value="F:DNA binding"/>
    <property type="evidence" value="ECO:0007669"/>
    <property type="project" value="InterPro"/>
</dbReference>
<feature type="binding site" evidence="7">
    <location>
        <position position="35"/>
    </location>
    <ligand>
        <name>Mg(2+)</name>
        <dbReference type="ChEBI" id="CHEBI:18420"/>
        <label>1</label>
    </ligand>
</feature>
<evidence type="ECO:0000259" key="9">
    <source>
        <dbReference type="Pfam" id="PF03372"/>
    </source>
</evidence>
<name>A0A2M7ANE9_UNCKA</name>
<reference evidence="11" key="1">
    <citation type="submission" date="2017-09" db="EMBL/GenBank/DDBJ databases">
        <title>Depth-based differentiation of microbial function through sediment-hosted aquifers and enrichment of novel symbionts in the deep terrestrial subsurface.</title>
        <authorList>
            <person name="Probst A.J."/>
            <person name="Ladd B."/>
            <person name="Jarett J.K."/>
            <person name="Geller-Mcgrath D.E."/>
            <person name="Sieber C.M.K."/>
            <person name="Emerson J.B."/>
            <person name="Anantharaman K."/>
            <person name="Thomas B.C."/>
            <person name="Malmstrom R."/>
            <person name="Stieglmeier M."/>
            <person name="Klingl A."/>
            <person name="Woyke T."/>
            <person name="Ryan C.M."/>
            <person name="Banfield J.F."/>
        </authorList>
    </citation>
    <scope>NUCLEOTIDE SEQUENCE [LARGE SCALE GENOMIC DNA]</scope>
</reference>
<evidence type="ECO:0000313" key="10">
    <source>
        <dbReference type="EMBL" id="PIU68918.1"/>
    </source>
</evidence>
<organism evidence="10 11">
    <name type="scientific">candidate division WWE3 bacterium CG06_land_8_20_14_3_00_42_16</name>
    <dbReference type="NCBI Taxonomy" id="1975083"/>
    <lineage>
        <taxon>Bacteria</taxon>
        <taxon>Katanobacteria</taxon>
    </lineage>
</organism>
<comment type="cofactor">
    <cofactor evidence="7">
        <name>Mg(2+)</name>
        <dbReference type="ChEBI" id="CHEBI:18420"/>
    </cofactor>
    <cofactor evidence="7">
        <name>Mn(2+)</name>
        <dbReference type="ChEBI" id="CHEBI:29035"/>
    </cofactor>
    <text evidence="7">Probably binds two magnesium or manganese ions per subunit.</text>
</comment>
<feature type="binding site" evidence="7">
    <location>
        <position position="242"/>
    </location>
    <ligand>
        <name>Mg(2+)</name>
        <dbReference type="ChEBI" id="CHEBI:18420"/>
        <label>1</label>
    </ligand>
</feature>
<dbReference type="InterPro" id="IPR020848">
    <property type="entry name" value="AP_endonuclease_F1_CS"/>
</dbReference>
<dbReference type="GO" id="GO:0008081">
    <property type="term" value="F:phosphoric diester hydrolase activity"/>
    <property type="evidence" value="ECO:0007669"/>
    <property type="project" value="TreeGrafter"/>
</dbReference>
<dbReference type="NCBIfam" id="TIGR00195">
    <property type="entry name" value="exoDNase_III"/>
    <property type="match status" value="1"/>
</dbReference>
<gene>
    <name evidence="10" type="primary">xth</name>
    <name evidence="10" type="ORF">COS81_02175</name>
</gene>
<dbReference type="GO" id="GO:0046872">
    <property type="term" value="F:metal ion binding"/>
    <property type="evidence" value="ECO:0007669"/>
    <property type="project" value="UniProtKB-KW"/>
</dbReference>
<keyword evidence="7" id="KW-0464">Manganese</keyword>
<dbReference type="NCBIfam" id="TIGR00633">
    <property type="entry name" value="xth"/>
    <property type="match status" value="1"/>
</dbReference>
<proteinExistence type="inferred from homology"/>